<dbReference type="InterPro" id="IPR009100">
    <property type="entry name" value="AcylCoA_DH/oxidase_NM_dom_sf"/>
</dbReference>
<dbReference type="InterPro" id="IPR046373">
    <property type="entry name" value="Acyl-CoA_Oxase/DH_mid-dom_sf"/>
</dbReference>
<protein>
    <submittedName>
        <fullName evidence="6">Acyl-CoA dehydrogenase family protein</fullName>
    </submittedName>
</protein>
<dbReference type="Gene3D" id="1.20.140.10">
    <property type="entry name" value="Butyryl-CoA Dehydrogenase, subunit A, domain 3"/>
    <property type="match status" value="1"/>
</dbReference>
<dbReference type="GO" id="GO:0005886">
    <property type="term" value="C:plasma membrane"/>
    <property type="evidence" value="ECO:0007669"/>
    <property type="project" value="TreeGrafter"/>
</dbReference>
<evidence type="ECO:0000313" key="7">
    <source>
        <dbReference type="Proteomes" id="UP000604475"/>
    </source>
</evidence>
<reference evidence="6" key="1">
    <citation type="submission" date="2020-12" db="EMBL/GenBank/DDBJ databases">
        <title>Genomic characterization of non-nitrogen-fixing Frankia strains.</title>
        <authorList>
            <person name="Carlos-Shanley C."/>
            <person name="Guerra T."/>
            <person name="Hahn D."/>
        </authorList>
    </citation>
    <scope>NUCLEOTIDE SEQUENCE</scope>
    <source>
        <strain evidence="6">CN6</strain>
    </source>
</reference>
<dbReference type="GO" id="GO:0050660">
    <property type="term" value="F:flavin adenine dinucleotide binding"/>
    <property type="evidence" value="ECO:0007669"/>
    <property type="project" value="InterPro"/>
</dbReference>
<dbReference type="Pfam" id="PF02770">
    <property type="entry name" value="Acyl-CoA_dh_M"/>
    <property type="match status" value="1"/>
</dbReference>
<dbReference type="PANTHER" id="PTHR43292">
    <property type="entry name" value="ACYL-COA DEHYDROGENASE"/>
    <property type="match status" value="1"/>
</dbReference>
<feature type="domain" description="Acyl-CoA dehydrogenase/oxidase N-terminal" evidence="5">
    <location>
        <begin position="14"/>
        <end position="135"/>
    </location>
</feature>
<dbReference type="GO" id="GO:0016627">
    <property type="term" value="F:oxidoreductase activity, acting on the CH-CH group of donors"/>
    <property type="evidence" value="ECO:0007669"/>
    <property type="project" value="InterPro"/>
</dbReference>
<dbReference type="SUPFAM" id="SSF47203">
    <property type="entry name" value="Acyl-CoA dehydrogenase C-terminal domain-like"/>
    <property type="match status" value="1"/>
</dbReference>
<feature type="compositionally biased region" description="Basic and acidic residues" evidence="3">
    <location>
        <begin position="406"/>
        <end position="418"/>
    </location>
</feature>
<accession>A0A937UV14</accession>
<dbReference type="PANTHER" id="PTHR43292:SF4">
    <property type="entry name" value="ACYL-COA DEHYDROGENASE FADE34"/>
    <property type="match status" value="1"/>
</dbReference>
<dbReference type="InterPro" id="IPR037069">
    <property type="entry name" value="AcylCoA_DH/ox_N_sf"/>
</dbReference>
<evidence type="ECO:0000256" key="2">
    <source>
        <dbReference type="ARBA" id="ARBA00023002"/>
    </source>
</evidence>
<dbReference type="Proteomes" id="UP000604475">
    <property type="component" value="Unassembled WGS sequence"/>
</dbReference>
<gene>
    <name evidence="6" type="ORF">I7412_32360</name>
</gene>
<feature type="domain" description="Acyl-CoA oxidase/dehydrogenase middle" evidence="4">
    <location>
        <begin position="142"/>
        <end position="219"/>
    </location>
</feature>
<feature type="region of interest" description="Disordered" evidence="3">
    <location>
        <begin position="404"/>
        <end position="425"/>
    </location>
</feature>
<dbReference type="RefSeq" id="WP_203003627.1">
    <property type="nucleotide sequence ID" value="NZ_JADWYU010000194.1"/>
</dbReference>
<keyword evidence="1" id="KW-0285">Flavoprotein</keyword>
<dbReference type="Gene3D" id="2.40.110.10">
    <property type="entry name" value="Butyryl-CoA Dehydrogenase, subunit A, domain 2"/>
    <property type="match status" value="1"/>
</dbReference>
<sequence>MNGVVGDEIEDVEDVESFRLRARAWIRASLKPYSAERAMGLGSVSAEEELAAVAYERQLQRAFFDAGFAGICIPRKYSGQGLTPAHQRAFNEELAGYECPTRFQIPTMAPCAAVLLEFGTEEQKTRHLPAILKGEEIWMQFLSEPSGGSDLAGALTSAVRQGDDWVLNGSKIWTTGAWWSDWALCLARTNWDVPKHRGLTVFILPIRQPGIEISQIEMLNGGKDFCQEYLTDVVVPDADRVGDVDNGWTVCVRWMFHERTIFTSSYVTHPVGAPRGNGGAAPIDIARAADRLADPCARDLIGEARMLEVVSNELSRRISAGMTSRRMSDQAAAVSRLFGGTARARTTTIKSELAGPAAAAWSDDDGAASQAGVGFLMRQTSCIGGGTTEMARNVVSERVLGMPREPALDRDVPFRDVPRGGSRRA</sequence>
<dbReference type="InterPro" id="IPR006091">
    <property type="entry name" value="Acyl-CoA_Oxase/DH_mid-dom"/>
</dbReference>
<dbReference type="Gene3D" id="1.10.540.10">
    <property type="entry name" value="Acyl-CoA dehydrogenase/oxidase, N-terminal domain"/>
    <property type="match status" value="1"/>
</dbReference>
<organism evidence="6 7">
    <name type="scientific">Frankia nepalensis</name>
    <dbReference type="NCBI Taxonomy" id="1836974"/>
    <lineage>
        <taxon>Bacteria</taxon>
        <taxon>Bacillati</taxon>
        <taxon>Actinomycetota</taxon>
        <taxon>Actinomycetes</taxon>
        <taxon>Frankiales</taxon>
        <taxon>Frankiaceae</taxon>
        <taxon>Frankia</taxon>
    </lineage>
</organism>
<keyword evidence="7" id="KW-1185">Reference proteome</keyword>
<evidence type="ECO:0000259" key="5">
    <source>
        <dbReference type="Pfam" id="PF02771"/>
    </source>
</evidence>
<keyword evidence="2" id="KW-0560">Oxidoreductase</keyword>
<evidence type="ECO:0000259" key="4">
    <source>
        <dbReference type="Pfam" id="PF02770"/>
    </source>
</evidence>
<evidence type="ECO:0000256" key="1">
    <source>
        <dbReference type="ARBA" id="ARBA00022630"/>
    </source>
</evidence>
<dbReference type="SUPFAM" id="SSF56645">
    <property type="entry name" value="Acyl-CoA dehydrogenase NM domain-like"/>
    <property type="match status" value="1"/>
</dbReference>
<dbReference type="InterPro" id="IPR013786">
    <property type="entry name" value="AcylCoA_DH/ox_N"/>
</dbReference>
<proteinExistence type="predicted"/>
<evidence type="ECO:0000313" key="6">
    <source>
        <dbReference type="EMBL" id="MBL7631771.1"/>
    </source>
</evidence>
<comment type="caution">
    <text evidence="6">The sequence shown here is derived from an EMBL/GenBank/DDBJ whole genome shotgun (WGS) entry which is preliminary data.</text>
</comment>
<dbReference type="EMBL" id="JAEACQ010000284">
    <property type="protein sequence ID" value="MBL7631771.1"/>
    <property type="molecule type" value="Genomic_DNA"/>
</dbReference>
<name>A0A937UV14_9ACTN</name>
<dbReference type="AlphaFoldDB" id="A0A937UV14"/>
<evidence type="ECO:0000256" key="3">
    <source>
        <dbReference type="SAM" id="MobiDB-lite"/>
    </source>
</evidence>
<dbReference type="Pfam" id="PF02771">
    <property type="entry name" value="Acyl-CoA_dh_N"/>
    <property type="match status" value="1"/>
</dbReference>
<dbReference type="InterPro" id="IPR052161">
    <property type="entry name" value="Mycobact_Acyl-CoA_DH"/>
</dbReference>
<dbReference type="InterPro" id="IPR036250">
    <property type="entry name" value="AcylCo_DH-like_C"/>
</dbReference>